<dbReference type="InterPro" id="IPR002938">
    <property type="entry name" value="FAD-bd"/>
</dbReference>
<accession>A0A433KSQ1</accession>
<dbReference type="Gene3D" id="3.50.50.60">
    <property type="entry name" value="FAD/NAD(P)-binding domain"/>
    <property type="match status" value="1"/>
</dbReference>
<dbReference type="Pfam" id="PF01494">
    <property type="entry name" value="FAD_binding_3"/>
    <property type="match status" value="1"/>
</dbReference>
<comment type="similarity">
    <text evidence="1">Belongs to the CbrA family.</text>
</comment>
<evidence type="ECO:0000256" key="1">
    <source>
        <dbReference type="ARBA" id="ARBA00038079"/>
    </source>
</evidence>
<protein>
    <recommendedName>
        <fullName evidence="2">Protein CbrA</fullName>
    </recommendedName>
</protein>
<organism evidence="4 5">
    <name type="scientific">Vreelandella nanhaiensis</name>
    <dbReference type="NCBI Taxonomy" id="1258546"/>
    <lineage>
        <taxon>Bacteria</taxon>
        <taxon>Pseudomonadati</taxon>
        <taxon>Pseudomonadota</taxon>
        <taxon>Gammaproteobacteria</taxon>
        <taxon>Oceanospirillales</taxon>
        <taxon>Halomonadaceae</taxon>
        <taxon>Vreelandella</taxon>
    </lineage>
</organism>
<gene>
    <name evidence="4" type="ORF">ELY38_06935</name>
</gene>
<name>A0A433KSQ1_9GAMM</name>
<feature type="domain" description="FAD-binding" evidence="3">
    <location>
        <begin position="5"/>
        <end position="150"/>
    </location>
</feature>
<dbReference type="RefSeq" id="WP_127060829.1">
    <property type="nucleotide sequence ID" value="NZ_RZHF01000008.1"/>
</dbReference>
<evidence type="ECO:0000313" key="4">
    <source>
        <dbReference type="EMBL" id="RUR32551.1"/>
    </source>
</evidence>
<dbReference type="PANTHER" id="PTHR42685:SF19">
    <property type="entry name" value="POSSIBLE OXIDOREDUCTASE"/>
    <property type="match status" value="1"/>
</dbReference>
<dbReference type="AlphaFoldDB" id="A0A433KSQ1"/>
<dbReference type="PANTHER" id="PTHR42685">
    <property type="entry name" value="GERANYLGERANYL DIPHOSPHATE REDUCTASE"/>
    <property type="match status" value="1"/>
</dbReference>
<dbReference type="GO" id="GO:0071949">
    <property type="term" value="F:FAD binding"/>
    <property type="evidence" value="ECO:0007669"/>
    <property type="project" value="InterPro"/>
</dbReference>
<comment type="caution">
    <text evidence="4">The sequence shown here is derived from an EMBL/GenBank/DDBJ whole genome shotgun (WGS) entry which is preliminary data.</text>
</comment>
<keyword evidence="5" id="KW-1185">Reference proteome</keyword>
<dbReference type="Proteomes" id="UP000287023">
    <property type="component" value="Unassembled WGS sequence"/>
</dbReference>
<proteinExistence type="inferred from homology"/>
<dbReference type="EMBL" id="RZHF01000008">
    <property type="protein sequence ID" value="RUR32551.1"/>
    <property type="molecule type" value="Genomic_DNA"/>
</dbReference>
<dbReference type="PRINTS" id="PR00420">
    <property type="entry name" value="RNGMNOXGNASE"/>
</dbReference>
<dbReference type="SUPFAM" id="SSF51905">
    <property type="entry name" value="FAD/NAD(P)-binding domain"/>
    <property type="match status" value="1"/>
</dbReference>
<evidence type="ECO:0000256" key="2">
    <source>
        <dbReference type="ARBA" id="ARBA00040363"/>
    </source>
</evidence>
<dbReference type="InterPro" id="IPR036188">
    <property type="entry name" value="FAD/NAD-bd_sf"/>
</dbReference>
<sequence>MSDETVIIGGGPAGAAAAIKLSRQGMPVRLLERKPGPHHKVCGEFISYEAAQNLKELGLDLAALGAEPIRNVRIYNGENELTFDLPFTAWSLSRRLLDSALIEQAGCAGANVALGTAVKQLSRTHEGWKLVARSQSSAGQTSTELSAQTVFLASGKHELRNWKRNVKASNRYGLIGLKMHFRPSTLQQAQWKNTVEIHLFNGGYAGLEPIEKGDVNLCFLISQDIYKACGGNWLRVLNWLGRTSSHMKQRLATLTPRWCDPLAVSGIPYGYIHSPNDSVPNLFSLGDQAAVIPSFAGDGIAIALHTASLAAYVHTTGGDSRTYQQLAFNDLTQPVRNAEVLASMLSNRLGRTAAFACARLWPTLPREMVLRTRVGLSHCMQ</sequence>
<dbReference type="InterPro" id="IPR050407">
    <property type="entry name" value="Geranylgeranyl_reductase"/>
</dbReference>
<dbReference type="OrthoDB" id="5652862at2"/>
<evidence type="ECO:0000313" key="5">
    <source>
        <dbReference type="Proteomes" id="UP000287023"/>
    </source>
</evidence>
<evidence type="ECO:0000259" key="3">
    <source>
        <dbReference type="Pfam" id="PF01494"/>
    </source>
</evidence>
<reference evidence="4 5" key="1">
    <citation type="submission" date="2018-12" db="EMBL/GenBank/DDBJ databases">
        <title>three novel Halomonas strain isolated from plants.</title>
        <authorList>
            <person name="Sun C."/>
        </authorList>
    </citation>
    <scope>NUCLEOTIDE SEQUENCE [LARGE SCALE GENOMIC DNA]</scope>
    <source>
        <strain evidence="4 5">JCM 18142</strain>
    </source>
</reference>